<reference evidence="2" key="1">
    <citation type="journal article" date="2023" name="Nat. Plants">
        <title>Single-cell RNA sequencing provides a high-resolution roadmap for understanding the multicellular compartmentation of specialized metabolism.</title>
        <authorList>
            <person name="Sun S."/>
            <person name="Shen X."/>
            <person name="Li Y."/>
            <person name="Li Y."/>
            <person name="Wang S."/>
            <person name="Li R."/>
            <person name="Zhang H."/>
            <person name="Shen G."/>
            <person name="Guo B."/>
            <person name="Wei J."/>
            <person name="Xu J."/>
            <person name="St-Pierre B."/>
            <person name="Chen S."/>
            <person name="Sun C."/>
        </authorList>
    </citation>
    <scope>NUCLEOTIDE SEQUENCE [LARGE SCALE GENOMIC DNA]</scope>
</reference>
<dbReference type="EMBL" id="CM044708">
    <property type="protein sequence ID" value="KAI5650984.1"/>
    <property type="molecule type" value="Genomic_DNA"/>
</dbReference>
<keyword evidence="2" id="KW-1185">Reference proteome</keyword>
<sequence length="1003" mass="111766">MEAKLGGKALHFCGPVVSDMKAVGKRSIEWDLNDWNWDGDLFTAAPLTSVPSDCRSRQFFPLGSEVPTNTRVSNSFSSGSDELVSGTDKGKRELEKRRRLVDVEDEECVDEVGSLNLKLGGQVYPIAEGDAEKWECKSGKKSKVVGPSSNRAVCQVEDCRADLSNAKDYHRRHKVCDMHSKATRALVGSVMQRFCQQCSRFHVLQEFDEGKRSCRRRLAGHNRRRRKTHPESTVSGATANDDQGSNYLLISLLRILSNIHSSNNSDQPKDQDLLSHLLRSLANLAGGVNERILSGHLPASPDVQNAGTSNGAPAKDHPNQSIWQSATASVSESAQEEGLLQNSSPSQSTLVFTTKERTPANANTFGSISGKTILNTFDLNNAYDDSQDCMENLQNSDAPIDLGKALPPGCPLWLHQDPRKYSPAQTSGNSGSPSSQSPSSSSEAQSRTDRIVFKLFGKDPSDFPLLVRKQILDWLSHSPTDIESYIRPGCVILTIYLRMDNSMWEELCYDLSSSLKKLLDTSMDSFWRTGWIYARVRHHVAFVYDGNIVLDTTLSRKSLRSCRILNIKPIAVCASDKVEFLVKGLNICRPTTRLHCALEGKYLVRDHADVMGGAESFNEQAAEIQTLNFNCAIKNFNGRGFVEVEDQGLSSSFFPFIVAEKDVCSEICSLETIIEAAENADSIDRELERLVARNQALEFIHELGWLLHRCQSEIRLGQNNPNCDLFPFKRFRWLVEFSIEHDWCAVVKKLLNILFYRIVDAGQYSSTEDALLDIGLLHRAVRRNSRSMVELLLRFHPDGNLTESQLSKEKYLFRPDLKGPGGLTPLHIAAGRDGSEHVLDALTDDPGMVGVEAWRSASDSTGLTPYDYACLRGHYSYTHLVQKKIKKKSASQHVVVEMPPGSLLDNSTNQKLVADDMLGKVGGLETGKLEVRPNHMMMNCRQCEQKLAYGKTRRSLSIYRPTMLSMVAIAAVCVCVALLFKSSPEVFCVFRPFRWESLEYGSS</sequence>
<evidence type="ECO:0000313" key="2">
    <source>
        <dbReference type="Proteomes" id="UP001060085"/>
    </source>
</evidence>
<comment type="caution">
    <text evidence="1">The sequence shown here is derived from an EMBL/GenBank/DDBJ whole genome shotgun (WGS) entry which is preliminary data.</text>
</comment>
<name>A0ACB9ZV87_CATRO</name>
<proteinExistence type="predicted"/>
<evidence type="ECO:0000313" key="1">
    <source>
        <dbReference type="EMBL" id="KAI5650984.1"/>
    </source>
</evidence>
<accession>A0ACB9ZV87</accession>
<dbReference type="Proteomes" id="UP001060085">
    <property type="component" value="Linkage Group LG08"/>
</dbReference>
<gene>
    <name evidence="1" type="ORF">M9H77_36989</name>
</gene>
<protein>
    <submittedName>
        <fullName evidence="1">Uncharacterized protein</fullName>
    </submittedName>
</protein>
<organism evidence="1 2">
    <name type="scientific">Catharanthus roseus</name>
    <name type="common">Madagascar periwinkle</name>
    <name type="synonym">Vinca rosea</name>
    <dbReference type="NCBI Taxonomy" id="4058"/>
    <lineage>
        <taxon>Eukaryota</taxon>
        <taxon>Viridiplantae</taxon>
        <taxon>Streptophyta</taxon>
        <taxon>Embryophyta</taxon>
        <taxon>Tracheophyta</taxon>
        <taxon>Spermatophyta</taxon>
        <taxon>Magnoliopsida</taxon>
        <taxon>eudicotyledons</taxon>
        <taxon>Gunneridae</taxon>
        <taxon>Pentapetalae</taxon>
        <taxon>asterids</taxon>
        <taxon>lamiids</taxon>
        <taxon>Gentianales</taxon>
        <taxon>Apocynaceae</taxon>
        <taxon>Rauvolfioideae</taxon>
        <taxon>Vinceae</taxon>
        <taxon>Catharanthinae</taxon>
        <taxon>Catharanthus</taxon>
    </lineage>
</organism>